<dbReference type="PANTHER" id="PTHR31513">
    <property type="entry name" value="EPHRIN TYPE-B RECEPTOR"/>
    <property type="match status" value="1"/>
</dbReference>
<gene>
    <name evidence="1" type="ORF">Lalb_Chr20g0115951</name>
</gene>
<reference evidence="2" key="1">
    <citation type="journal article" date="2020" name="Nat. Commun.">
        <title>Genome sequence of the cluster root forming white lupin.</title>
        <authorList>
            <person name="Hufnagel B."/>
            <person name="Marques A."/>
            <person name="Soriano A."/>
            <person name="Marques L."/>
            <person name="Divol F."/>
            <person name="Doumas P."/>
            <person name="Sallet E."/>
            <person name="Mancinotti D."/>
            <person name="Carrere S."/>
            <person name="Marande W."/>
            <person name="Arribat S."/>
            <person name="Keller J."/>
            <person name="Huneau C."/>
            <person name="Blein T."/>
            <person name="Aime D."/>
            <person name="Laguerre M."/>
            <person name="Taylor J."/>
            <person name="Schubert V."/>
            <person name="Nelson M."/>
            <person name="Geu-Flores F."/>
            <person name="Crespi M."/>
            <person name="Gallardo-Guerrero K."/>
            <person name="Delaux P.-M."/>
            <person name="Salse J."/>
            <person name="Berges H."/>
            <person name="Guyot R."/>
            <person name="Gouzy J."/>
            <person name="Peret B."/>
        </authorList>
    </citation>
    <scope>NUCLEOTIDE SEQUENCE [LARGE SCALE GENOMIC DNA]</scope>
    <source>
        <strain evidence="2">cv. Amiga</strain>
    </source>
</reference>
<dbReference type="AlphaFoldDB" id="A0A6A4NU14"/>
<name>A0A6A4NU14_LUPAL</name>
<organism evidence="1 2">
    <name type="scientific">Lupinus albus</name>
    <name type="common">White lupine</name>
    <name type="synonym">Lupinus termis</name>
    <dbReference type="NCBI Taxonomy" id="3870"/>
    <lineage>
        <taxon>Eukaryota</taxon>
        <taxon>Viridiplantae</taxon>
        <taxon>Streptophyta</taxon>
        <taxon>Embryophyta</taxon>
        <taxon>Tracheophyta</taxon>
        <taxon>Spermatophyta</taxon>
        <taxon>Magnoliopsida</taxon>
        <taxon>eudicotyledons</taxon>
        <taxon>Gunneridae</taxon>
        <taxon>Pentapetalae</taxon>
        <taxon>rosids</taxon>
        <taxon>fabids</taxon>
        <taxon>Fabales</taxon>
        <taxon>Fabaceae</taxon>
        <taxon>Papilionoideae</taxon>
        <taxon>50 kb inversion clade</taxon>
        <taxon>genistoids sensu lato</taxon>
        <taxon>core genistoids</taxon>
        <taxon>Genisteae</taxon>
        <taxon>Lupinus</taxon>
    </lineage>
</organism>
<evidence type="ECO:0000313" key="1">
    <source>
        <dbReference type="EMBL" id="KAE9591204.1"/>
    </source>
</evidence>
<evidence type="ECO:0000313" key="2">
    <source>
        <dbReference type="Proteomes" id="UP000447434"/>
    </source>
</evidence>
<comment type="caution">
    <text evidence="1">The sequence shown here is derived from an EMBL/GenBank/DDBJ whole genome shotgun (WGS) entry which is preliminary data.</text>
</comment>
<dbReference type="EMBL" id="WOCE01000020">
    <property type="protein sequence ID" value="KAE9591204.1"/>
    <property type="molecule type" value="Genomic_DNA"/>
</dbReference>
<proteinExistence type="predicted"/>
<sequence>MAEELLMSDSVIKIYGALRMSVKIHLMLNSKVLIDGNGDSLIPTSLLEASNLVVLMDSSVIHSNANLGVHGQGYLNLSGPRNVIEAQHLILSLF</sequence>
<dbReference type="OrthoDB" id="1938193at2759"/>
<dbReference type="PANTHER" id="PTHR31513:SF10">
    <property type="entry name" value="TYROSINE-PROTEIN KINASE EPHRIN TYPE A_B RECEPTOR-LIKE DOMAIN-CONTAINING PROTEIN"/>
    <property type="match status" value="1"/>
</dbReference>
<dbReference type="Proteomes" id="UP000447434">
    <property type="component" value="Chromosome 20"/>
</dbReference>
<protein>
    <submittedName>
        <fullName evidence="1">Uncharacterized protein</fullName>
    </submittedName>
</protein>
<accession>A0A6A4NU14</accession>
<keyword evidence="2" id="KW-1185">Reference proteome</keyword>